<organism evidence="3 4">
    <name type="scientific">Shewanella colwelliana</name>
    <name type="common">Alteromonas colwelliana</name>
    <dbReference type="NCBI Taxonomy" id="23"/>
    <lineage>
        <taxon>Bacteria</taxon>
        <taxon>Pseudomonadati</taxon>
        <taxon>Pseudomonadota</taxon>
        <taxon>Gammaproteobacteria</taxon>
        <taxon>Alteromonadales</taxon>
        <taxon>Shewanellaceae</taxon>
        <taxon>Shewanella</taxon>
    </lineage>
</organism>
<dbReference type="InterPro" id="IPR003848">
    <property type="entry name" value="DUF218"/>
</dbReference>
<gene>
    <name evidence="3" type="ORF">BEL05_18850</name>
</gene>
<reference evidence="3 4" key="1">
    <citation type="submission" date="2016-07" db="EMBL/GenBank/DDBJ databases">
        <title>Whole-genome of two Shewanella species isolated from a digestive organ of sea cucumber Apostichopus japonicus Selenka 1867.</title>
        <authorList>
            <person name="Hong H.-H."/>
            <person name="Choi H."/>
            <person name="Cheon S."/>
            <person name="Oh J.-S."/>
            <person name="Lee H.-G."/>
            <person name="Park C."/>
        </authorList>
    </citation>
    <scope>NUCLEOTIDE SEQUENCE [LARGE SCALE GENOMIC DNA]</scope>
    <source>
        <strain evidence="3 4">CSB03KR</strain>
    </source>
</reference>
<keyword evidence="1" id="KW-0812">Transmembrane</keyword>
<evidence type="ECO:0000256" key="1">
    <source>
        <dbReference type="SAM" id="Phobius"/>
    </source>
</evidence>
<comment type="caution">
    <text evidence="3">The sequence shown here is derived from an EMBL/GenBank/DDBJ whole genome shotgun (WGS) entry which is preliminary data.</text>
</comment>
<keyword evidence="1" id="KW-1133">Transmembrane helix</keyword>
<name>A0A1E5IWM2_SHECO</name>
<dbReference type="PANTHER" id="PTHR30336:SF4">
    <property type="entry name" value="ENVELOPE BIOGENESIS FACTOR ELYC"/>
    <property type="match status" value="1"/>
</dbReference>
<dbReference type="InterPro" id="IPR051599">
    <property type="entry name" value="Cell_Envelope_Assoc"/>
</dbReference>
<keyword evidence="1" id="KW-0472">Membrane</keyword>
<dbReference type="GO" id="GO:0005886">
    <property type="term" value="C:plasma membrane"/>
    <property type="evidence" value="ECO:0007669"/>
    <property type="project" value="TreeGrafter"/>
</dbReference>
<dbReference type="PANTHER" id="PTHR30336">
    <property type="entry name" value="INNER MEMBRANE PROTEIN, PROBABLE PERMEASE"/>
    <property type="match status" value="1"/>
</dbReference>
<evidence type="ECO:0000313" key="4">
    <source>
        <dbReference type="Proteomes" id="UP000095230"/>
    </source>
</evidence>
<dbReference type="AlphaFoldDB" id="A0A1E5IWM2"/>
<dbReference type="GO" id="GO:0000270">
    <property type="term" value="P:peptidoglycan metabolic process"/>
    <property type="evidence" value="ECO:0007669"/>
    <property type="project" value="TreeGrafter"/>
</dbReference>
<sequence>MFWIKKLVTQLFMPISLSLILLLVAMIILRRRKLVKSLIFTSFSILLFVSSQWGANLLVNPLEIQYPVNNQPAPAECVVMVLGSAHDDSIQGAATQQLSATALSRLTEGLRQLELGQGCQLVVSGWGGGLNHSAHAMVMAQAAMSLGVPEHKIIVLPLAKDTIEEAQHLKWEIGDLPFRLVTSATHMPRSMAIFKQAGLRPQAAPTDFIGRNDYWWKLDARNLLSSQRAIHEYVGKLWFDIRYGDEIELRDAVSESL</sequence>
<feature type="domain" description="DUF218" evidence="2">
    <location>
        <begin position="78"/>
        <end position="235"/>
    </location>
</feature>
<protein>
    <recommendedName>
        <fullName evidence="2">DUF218 domain-containing protein</fullName>
    </recommendedName>
</protein>
<dbReference type="Pfam" id="PF02698">
    <property type="entry name" value="DUF218"/>
    <property type="match status" value="1"/>
</dbReference>
<dbReference type="STRING" id="23.BEL05_18850"/>
<dbReference type="OrthoDB" id="9809813at2"/>
<proteinExistence type="predicted"/>
<dbReference type="Proteomes" id="UP000095230">
    <property type="component" value="Unassembled WGS sequence"/>
</dbReference>
<dbReference type="GO" id="GO:0043164">
    <property type="term" value="P:Gram-negative-bacterium-type cell wall biogenesis"/>
    <property type="evidence" value="ECO:0007669"/>
    <property type="project" value="TreeGrafter"/>
</dbReference>
<dbReference type="RefSeq" id="WP_069670697.1">
    <property type="nucleotide sequence ID" value="NZ_MCBT01000018.1"/>
</dbReference>
<evidence type="ECO:0000259" key="2">
    <source>
        <dbReference type="Pfam" id="PF02698"/>
    </source>
</evidence>
<dbReference type="CDD" id="cd06259">
    <property type="entry name" value="YdcF-like"/>
    <property type="match status" value="1"/>
</dbReference>
<dbReference type="EMBL" id="MCBT01000018">
    <property type="protein sequence ID" value="OEG74498.1"/>
    <property type="molecule type" value="Genomic_DNA"/>
</dbReference>
<feature type="transmembrane region" description="Helical" evidence="1">
    <location>
        <begin position="12"/>
        <end position="29"/>
    </location>
</feature>
<accession>A0A1E5IWM2</accession>
<evidence type="ECO:0000313" key="3">
    <source>
        <dbReference type="EMBL" id="OEG74498.1"/>
    </source>
</evidence>